<dbReference type="OrthoDB" id="9815315at2"/>
<keyword evidence="4" id="KW-1185">Reference proteome</keyword>
<organism evidence="1 3">
    <name type="scientific">Labedella gwakjiensis</name>
    <dbReference type="NCBI Taxonomy" id="390269"/>
    <lineage>
        <taxon>Bacteria</taxon>
        <taxon>Bacillati</taxon>
        <taxon>Actinomycetota</taxon>
        <taxon>Actinomycetes</taxon>
        <taxon>Micrococcales</taxon>
        <taxon>Microbacteriaceae</taxon>
        <taxon>Labedella</taxon>
    </lineage>
</organism>
<dbReference type="AlphaFoldDB" id="A0A2P8GU95"/>
<reference evidence="2 4" key="2">
    <citation type="submission" date="2018-12" db="EMBL/GenBank/DDBJ databases">
        <authorList>
            <person name="hu s."/>
            <person name="Xu Y."/>
            <person name="Xu B."/>
            <person name="Li F."/>
        </authorList>
    </citation>
    <scope>NUCLEOTIDE SEQUENCE [LARGE SCALE GENOMIC DNA]</scope>
    <source>
        <strain evidence="2 4">KSW2-17</strain>
    </source>
</reference>
<evidence type="ECO:0000313" key="1">
    <source>
        <dbReference type="EMBL" id="PSL37538.1"/>
    </source>
</evidence>
<protein>
    <submittedName>
        <fullName evidence="1">ATP:cob(I)alamin adenosyltransferase</fullName>
    </submittedName>
    <submittedName>
        <fullName evidence="2">Heme-binding protein</fullName>
    </submittedName>
</protein>
<gene>
    <name evidence="1" type="ORF">CLV49_1145</name>
    <name evidence="2" type="ORF">ELQ93_14760</name>
</gene>
<keyword evidence="1" id="KW-0808">Transferase</keyword>
<dbReference type="RefSeq" id="WP_106562665.1">
    <property type="nucleotide sequence ID" value="NZ_PYAU01000001.1"/>
</dbReference>
<proteinExistence type="predicted"/>
<comment type="caution">
    <text evidence="1">The sequence shown here is derived from an EMBL/GenBank/DDBJ whole genome shotgun (WGS) entry which is preliminary data.</text>
</comment>
<dbReference type="InterPro" id="IPR052517">
    <property type="entry name" value="GlcG_carb_metab_protein"/>
</dbReference>
<reference evidence="1 3" key="1">
    <citation type="submission" date="2018-03" db="EMBL/GenBank/DDBJ databases">
        <title>Genomic Encyclopedia of Archaeal and Bacterial Type Strains, Phase II (KMG-II): from individual species to whole genera.</title>
        <authorList>
            <person name="Goeker M."/>
        </authorList>
    </citation>
    <scope>NUCLEOTIDE SEQUENCE [LARGE SCALE GENOMIC DNA]</scope>
    <source>
        <strain evidence="1 3">DSM 21548</strain>
    </source>
</reference>
<evidence type="ECO:0000313" key="4">
    <source>
        <dbReference type="Proteomes" id="UP000268291"/>
    </source>
</evidence>
<dbReference type="SUPFAM" id="SSF143744">
    <property type="entry name" value="GlcG-like"/>
    <property type="match status" value="1"/>
</dbReference>
<dbReference type="Pfam" id="PF03928">
    <property type="entry name" value="HbpS-like"/>
    <property type="match status" value="1"/>
</dbReference>
<evidence type="ECO:0000313" key="2">
    <source>
        <dbReference type="EMBL" id="RUQ84838.1"/>
    </source>
</evidence>
<dbReference type="Proteomes" id="UP000268291">
    <property type="component" value="Unassembled WGS sequence"/>
</dbReference>
<dbReference type="GO" id="GO:0016740">
    <property type="term" value="F:transferase activity"/>
    <property type="evidence" value="ECO:0007669"/>
    <property type="project" value="UniProtKB-KW"/>
</dbReference>
<dbReference type="Gene3D" id="3.30.450.150">
    <property type="entry name" value="Haem-degrading domain"/>
    <property type="match status" value="1"/>
</dbReference>
<dbReference type="EMBL" id="RZGY01000002">
    <property type="protein sequence ID" value="RUQ84838.1"/>
    <property type="molecule type" value="Genomic_DNA"/>
</dbReference>
<dbReference type="InterPro" id="IPR038084">
    <property type="entry name" value="PduO/GlcC-like_sf"/>
</dbReference>
<dbReference type="EMBL" id="PYAU01000001">
    <property type="protein sequence ID" value="PSL37538.1"/>
    <property type="molecule type" value="Genomic_DNA"/>
</dbReference>
<evidence type="ECO:0000313" key="3">
    <source>
        <dbReference type="Proteomes" id="UP000241203"/>
    </source>
</evidence>
<dbReference type="PANTHER" id="PTHR34309">
    <property type="entry name" value="SLR1406 PROTEIN"/>
    <property type="match status" value="1"/>
</dbReference>
<accession>A0A2P8GU95</accession>
<dbReference type="PANTHER" id="PTHR34309:SF1">
    <property type="entry name" value="PROTEIN GLCG"/>
    <property type="match status" value="1"/>
</dbReference>
<name>A0A2P8GU95_9MICO</name>
<dbReference type="Proteomes" id="UP000241203">
    <property type="component" value="Unassembled WGS sequence"/>
</dbReference>
<sequence length="148" mass="14939">MTNTPPAARMVRALSYAEARELLDAALRRAEEIGVPASVSILDATREVVAFGRQDGAPLLTGEVATAKAYTAASLRQPSGDLAAATSPTGPFAGLAHGSTRGLITFAGGYPLIVDGEVAGAVGASGGSIEEDVAIATAAVELFAGWQR</sequence>
<dbReference type="InterPro" id="IPR005624">
    <property type="entry name" value="PduO/GlcC-like"/>
</dbReference>